<dbReference type="InterPro" id="IPR001851">
    <property type="entry name" value="ABC_transp_permease"/>
</dbReference>
<keyword evidence="4" id="KW-0997">Cell inner membrane</keyword>
<evidence type="ECO:0000256" key="7">
    <source>
        <dbReference type="ARBA" id="ARBA00023136"/>
    </source>
</evidence>
<evidence type="ECO:0000256" key="1">
    <source>
        <dbReference type="ARBA" id="ARBA00004651"/>
    </source>
</evidence>
<dbReference type="PANTHER" id="PTHR32196:SF21">
    <property type="entry name" value="ABC TRANSPORTER PERMEASE PROTEIN YPHD-RELATED"/>
    <property type="match status" value="1"/>
</dbReference>
<sequence>MTMTHDSATSEHDALTRPRRQLVSTLSGLGAKYGLIGLLVALVVFFSVLPSTGETFRSLGNAQAVMGNVSVVGIVAIAAVIPLIAGNIDFTVGATSGLCAAVVATFMSQHDWPMATAIAAAMTVALIVAIANATVVAVLHVNPFIVTLGASIFLSGLTQWYTGGRDLVGGISPVMTDFGSSTLWVIPAPFILLVAVVVAAWFVTTSTPAGRRLRAIGSNPDAAALVGVRVDRLVFLSLVASSLLAGVAGVLLVARNGGVPVGAGQDLLFPALAAAFLGATVLDPGRYNVLGTLIGVIFVAAAVSGLTLAGAAAWVPSFFNGAALVLAVLWSTLLARRRQT</sequence>
<feature type="transmembrane region" description="Helical" evidence="8">
    <location>
        <begin position="318"/>
        <end position="335"/>
    </location>
</feature>
<feature type="transmembrane region" description="Helical" evidence="8">
    <location>
        <begin position="182"/>
        <end position="204"/>
    </location>
</feature>
<dbReference type="Pfam" id="PF02653">
    <property type="entry name" value="BPD_transp_2"/>
    <property type="match status" value="1"/>
</dbReference>
<keyword evidence="6 8" id="KW-1133">Transmembrane helix</keyword>
<name>E2S888_9ACTN</name>
<dbReference type="AlphaFoldDB" id="E2S888"/>
<dbReference type="OrthoDB" id="3468954at2"/>
<evidence type="ECO:0000256" key="4">
    <source>
        <dbReference type="ARBA" id="ARBA00022519"/>
    </source>
</evidence>
<dbReference type="PANTHER" id="PTHR32196">
    <property type="entry name" value="ABC TRANSPORTER PERMEASE PROTEIN YPHD-RELATED-RELATED"/>
    <property type="match status" value="1"/>
</dbReference>
<feature type="transmembrane region" description="Helical" evidence="8">
    <location>
        <begin position="289"/>
        <end position="312"/>
    </location>
</feature>
<evidence type="ECO:0000256" key="3">
    <source>
        <dbReference type="ARBA" id="ARBA00022475"/>
    </source>
</evidence>
<feature type="transmembrane region" description="Helical" evidence="8">
    <location>
        <begin position="90"/>
        <end position="108"/>
    </location>
</feature>
<dbReference type="CDD" id="cd06579">
    <property type="entry name" value="TM_PBP1_transp_AraH_like"/>
    <property type="match status" value="1"/>
</dbReference>
<dbReference type="RefSeq" id="WP_007079127.1">
    <property type="nucleotide sequence ID" value="NZ_CM001024.1"/>
</dbReference>
<dbReference type="HOGENOM" id="CLU_028880_4_3_11"/>
<comment type="caution">
    <text evidence="9">The sequence shown here is derived from an EMBL/GenBank/DDBJ whole genome shotgun (WGS) entry which is preliminary data.</text>
</comment>
<keyword evidence="10" id="KW-1185">Reference proteome</keyword>
<dbReference type="Proteomes" id="UP000003111">
    <property type="component" value="Unassembled WGS sequence"/>
</dbReference>
<dbReference type="GO" id="GO:0005886">
    <property type="term" value="C:plasma membrane"/>
    <property type="evidence" value="ECO:0007669"/>
    <property type="project" value="UniProtKB-SubCell"/>
</dbReference>
<evidence type="ECO:0000313" key="10">
    <source>
        <dbReference type="Proteomes" id="UP000003111"/>
    </source>
</evidence>
<feature type="transmembrane region" description="Helical" evidence="8">
    <location>
        <begin position="267"/>
        <end position="282"/>
    </location>
</feature>
<keyword evidence="2" id="KW-0813">Transport</keyword>
<dbReference type="GO" id="GO:0022857">
    <property type="term" value="F:transmembrane transporter activity"/>
    <property type="evidence" value="ECO:0007669"/>
    <property type="project" value="InterPro"/>
</dbReference>
<comment type="subcellular location">
    <subcellularLocation>
        <location evidence="1">Cell membrane</location>
        <topology evidence="1">Multi-pass membrane protein</topology>
    </subcellularLocation>
</comment>
<dbReference type="eggNOG" id="COG1172">
    <property type="taxonomic scope" value="Bacteria"/>
</dbReference>
<keyword evidence="7 8" id="KW-0472">Membrane</keyword>
<feature type="transmembrane region" description="Helical" evidence="8">
    <location>
        <begin position="61"/>
        <end position="83"/>
    </location>
</feature>
<feature type="transmembrane region" description="Helical" evidence="8">
    <location>
        <begin position="144"/>
        <end position="162"/>
    </location>
</feature>
<proteinExistence type="predicted"/>
<evidence type="ECO:0000256" key="2">
    <source>
        <dbReference type="ARBA" id="ARBA00022448"/>
    </source>
</evidence>
<feature type="transmembrane region" description="Helical" evidence="8">
    <location>
        <begin position="114"/>
        <end position="137"/>
    </location>
</feature>
<keyword evidence="3" id="KW-1003">Cell membrane</keyword>
<dbReference type="EMBL" id="ACLF03000002">
    <property type="protein sequence ID" value="EFQ84393.1"/>
    <property type="molecule type" value="Genomic_DNA"/>
</dbReference>
<evidence type="ECO:0000313" key="9">
    <source>
        <dbReference type="EMBL" id="EFQ84393.1"/>
    </source>
</evidence>
<gene>
    <name evidence="9" type="ORF">HMPREF0063_10245</name>
</gene>
<evidence type="ECO:0000256" key="6">
    <source>
        <dbReference type="ARBA" id="ARBA00022989"/>
    </source>
</evidence>
<accession>E2S888</accession>
<evidence type="ECO:0000256" key="8">
    <source>
        <dbReference type="SAM" id="Phobius"/>
    </source>
</evidence>
<dbReference type="STRING" id="585531.HMPREF0063_10245"/>
<evidence type="ECO:0000256" key="5">
    <source>
        <dbReference type="ARBA" id="ARBA00022692"/>
    </source>
</evidence>
<organism evidence="9 10">
    <name type="scientific">Aeromicrobium marinum DSM 15272</name>
    <dbReference type="NCBI Taxonomy" id="585531"/>
    <lineage>
        <taxon>Bacteria</taxon>
        <taxon>Bacillati</taxon>
        <taxon>Actinomycetota</taxon>
        <taxon>Actinomycetes</taxon>
        <taxon>Propionibacteriales</taxon>
        <taxon>Nocardioidaceae</taxon>
        <taxon>Aeromicrobium</taxon>
    </lineage>
</organism>
<protein>
    <submittedName>
        <fullName evidence="9">Branched-chain amino acid ABC transporter, permease protein</fullName>
    </submittedName>
</protein>
<keyword evidence="5 8" id="KW-0812">Transmembrane</keyword>
<reference evidence="9" key="1">
    <citation type="submission" date="2010-08" db="EMBL/GenBank/DDBJ databases">
        <authorList>
            <person name="Muzny D."/>
            <person name="Qin X."/>
            <person name="Buhay C."/>
            <person name="Dugan-Rocha S."/>
            <person name="Ding Y."/>
            <person name="Chen G."/>
            <person name="Hawes A."/>
            <person name="Holder M."/>
            <person name="Jhangiani S."/>
            <person name="Johnson A."/>
            <person name="Khan Z."/>
            <person name="Li Z."/>
            <person name="Liu W."/>
            <person name="Liu X."/>
            <person name="Perez L."/>
            <person name="Shen H."/>
            <person name="Wang Q."/>
            <person name="Watt J."/>
            <person name="Xi L."/>
            <person name="Xin Y."/>
            <person name="Zhou J."/>
            <person name="Deng J."/>
            <person name="Jiang H."/>
            <person name="Liu Y."/>
            <person name="Qu J."/>
            <person name="Song X.-Z."/>
            <person name="Zhang L."/>
            <person name="Villasana D."/>
            <person name="Johnson A."/>
            <person name="Liu J."/>
            <person name="Liyanage D."/>
            <person name="Lorensuhewa L."/>
            <person name="Robinson T."/>
            <person name="Song A."/>
            <person name="Song B.-B."/>
            <person name="Dinh H."/>
            <person name="Thornton R."/>
            <person name="Coyle M."/>
            <person name="Francisco L."/>
            <person name="Jackson L."/>
            <person name="Javaid M."/>
            <person name="Korchina V."/>
            <person name="Kovar C."/>
            <person name="Mata R."/>
            <person name="Mathew T."/>
            <person name="Ngo R."/>
            <person name="Nguyen L."/>
            <person name="Nguyen N."/>
            <person name="Okwuonu G."/>
            <person name="Ongeri F."/>
            <person name="Pham C."/>
            <person name="Simmons D."/>
            <person name="Wilczek-Boney K."/>
            <person name="Hale W."/>
            <person name="Jakkamsetti A."/>
            <person name="Pham P."/>
            <person name="Ruth R."/>
            <person name="San Lucas F."/>
            <person name="Warren J."/>
            <person name="Zhang J."/>
            <person name="Zhao Z."/>
            <person name="Zhou C."/>
            <person name="Zhu D."/>
            <person name="Lee S."/>
            <person name="Bess C."/>
            <person name="Blankenburg K."/>
            <person name="Forbes L."/>
            <person name="Fu Q."/>
            <person name="Gubbala S."/>
            <person name="Hirani K."/>
            <person name="Jayaseelan J.C."/>
            <person name="Lara F."/>
            <person name="Munidasa M."/>
            <person name="Palculict T."/>
            <person name="Patil S."/>
            <person name="Pu L.-L."/>
            <person name="Saada N."/>
            <person name="Tang L."/>
            <person name="Weissenberger G."/>
            <person name="Zhu Y."/>
            <person name="Hemphill L."/>
            <person name="Shang Y."/>
            <person name="Youmans B."/>
            <person name="Ayvaz T."/>
            <person name="Ross M."/>
            <person name="Santibanez J."/>
            <person name="Aqrawi P."/>
            <person name="Gross S."/>
            <person name="Joshi V."/>
            <person name="Fowler G."/>
            <person name="Nazareth L."/>
            <person name="Reid J."/>
            <person name="Worley K."/>
            <person name="Petrosino J."/>
            <person name="Highlander S."/>
            <person name="Gibbs R."/>
        </authorList>
    </citation>
    <scope>NUCLEOTIDE SEQUENCE [LARGE SCALE GENOMIC DNA]</scope>
    <source>
        <strain evidence="9">DSM 15272</strain>
    </source>
</reference>
<feature type="transmembrane region" description="Helical" evidence="8">
    <location>
        <begin position="29"/>
        <end position="49"/>
    </location>
</feature>
<feature type="transmembrane region" description="Helical" evidence="8">
    <location>
        <begin position="233"/>
        <end position="255"/>
    </location>
</feature>